<keyword evidence="5" id="KW-1185">Reference proteome</keyword>
<evidence type="ECO:0000259" key="3">
    <source>
        <dbReference type="Pfam" id="PF00139"/>
    </source>
</evidence>
<dbReference type="Pfam" id="PF00139">
    <property type="entry name" value="Lectin_legB"/>
    <property type="match status" value="1"/>
</dbReference>
<protein>
    <recommendedName>
        <fullName evidence="3">Legume lectin domain-containing protein</fullName>
    </recommendedName>
</protein>
<dbReference type="Proteomes" id="UP001141552">
    <property type="component" value="Unassembled WGS sequence"/>
</dbReference>
<accession>A0A9Q0GE35</accession>
<reference evidence="4" key="1">
    <citation type="submission" date="2022-02" db="EMBL/GenBank/DDBJ databases">
        <authorList>
            <person name="Henning P.M."/>
            <person name="McCubbin A.G."/>
            <person name="Shore J.S."/>
        </authorList>
    </citation>
    <scope>NUCLEOTIDE SEQUENCE</scope>
    <source>
        <strain evidence="4">F60SS</strain>
        <tissue evidence="4">Leaves</tissue>
    </source>
</reference>
<dbReference type="Gene3D" id="2.60.120.200">
    <property type="match status" value="1"/>
</dbReference>
<organism evidence="4 5">
    <name type="scientific">Turnera subulata</name>
    <dbReference type="NCBI Taxonomy" id="218843"/>
    <lineage>
        <taxon>Eukaryota</taxon>
        <taxon>Viridiplantae</taxon>
        <taxon>Streptophyta</taxon>
        <taxon>Embryophyta</taxon>
        <taxon>Tracheophyta</taxon>
        <taxon>Spermatophyta</taxon>
        <taxon>Magnoliopsida</taxon>
        <taxon>eudicotyledons</taxon>
        <taxon>Gunneridae</taxon>
        <taxon>Pentapetalae</taxon>
        <taxon>rosids</taxon>
        <taxon>fabids</taxon>
        <taxon>Malpighiales</taxon>
        <taxon>Passifloraceae</taxon>
        <taxon>Turnera</taxon>
    </lineage>
</organism>
<dbReference type="GO" id="GO:0030246">
    <property type="term" value="F:carbohydrate binding"/>
    <property type="evidence" value="ECO:0007669"/>
    <property type="project" value="UniProtKB-KW"/>
</dbReference>
<feature type="non-terminal residue" evidence="4">
    <location>
        <position position="1"/>
    </location>
</feature>
<dbReference type="InterPro" id="IPR013320">
    <property type="entry name" value="ConA-like_dom_sf"/>
</dbReference>
<evidence type="ECO:0000313" key="4">
    <source>
        <dbReference type="EMBL" id="KAJ4846954.1"/>
    </source>
</evidence>
<reference evidence="4" key="2">
    <citation type="journal article" date="2023" name="Plants (Basel)">
        <title>Annotation of the Turnera subulata (Passifloraceae) Draft Genome Reveals the S-Locus Evolved after the Divergence of Turneroideae from Passifloroideae in a Stepwise Manner.</title>
        <authorList>
            <person name="Henning P.M."/>
            <person name="Roalson E.H."/>
            <person name="Mir W."/>
            <person name="McCubbin A.G."/>
            <person name="Shore J.S."/>
        </authorList>
    </citation>
    <scope>NUCLEOTIDE SEQUENCE</scope>
    <source>
        <strain evidence="4">F60SS</strain>
    </source>
</reference>
<evidence type="ECO:0000313" key="5">
    <source>
        <dbReference type="Proteomes" id="UP001141552"/>
    </source>
</evidence>
<dbReference type="EMBL" id="JAKUCV010001307">
    <property type="protein sequence ID" value="KAJ4846954.1"/>
    <property type="molecule type" value="Genomic_DNA"/>
</dbReference>
<feature type="domain" description="Legume lectin" evidence="3">
    <location>
        <begin position="2"/>
        <end position="51"/>
    </location>
</feature>
<dbReference type="InterPro" id="IPR001220">
    <property type="entry name" value="Legume_lectin_dom"/>
</dbReference>
<evidence type="ECO:0000256" key="1">
    <source>
        <dbReference type="ARBA" id="ARBA00007606"/>
    </source>
</evidence>
<keyword evidence="2" id="KW-0430">Lectin</keyword>
<dbReference type="AlphaFoldDB" id="A0A9Q0GE35"/>
<name>A0A9Q0GE35_9ROSI</name>
<gene>
    <name evidence="4" type="ORF">Tsubulata_011104</name>
</gene>
<comment type="caution">
    <text evidence="4">The sequence shown here is derived from an EMBL/GenBank/DDBJ whole genome shotgun (WGS) entry which is preliminary data.</text>
</comment>
<evidence type="ECO:0000256" key="2">
    <source>
        <dbReference type="ARBA" id="ARBA00022734"/>
    </source>
</evidence>
<comment type="similarity">
    <text evidence="1">Belongs to the leguminous lectin family.</text>
</comment>
<sequence>TSKAFSFPTSFAFTVVTQYPTLGHSFAFTISTKDPQALPNQYLGLLNPVKDTTNSS</sequence>
<proteinExistence type="inferred from homology"/>
<dbReference type="SUPFAM" id="SSF49899">
    <property type="entry name" value="Concanavalin A-like lectins/glucanases"/>
    <property type="match status" value="1"/>
</dbReference>